<dbReference type="SMART" id="SM00647">
    <property type="entry name" value="IBR"/>
    <property type="match status" value="1"/>
</dbReference>
<keyword evidence="3" id="KW-0808">Transferase</keyword>
<feature type="region of interest" description="Disordered" evidence="9">
    <location>
        <begin position="400"/>
        <end position="430"/>
    </location>
</feature>
<dbReference type="Proteomes" id="UP000800235">
    <property type="component" value="Unassembled WGS sequence"/>
</dbReference>
<name>A0A9P4U494_9PEZI</name>
<dbReference type="PANTHER" id="PTHR11685">
    <property type="entry name" value="RBR FAMILY RING FINGER AND IBR DOMAIN-CONTAINING"/>
    <property type="match status" value="1"/>
</dbReference>
<evidence type="ECO:0000256" key="1">
    <source>
        <dbReference type="ARBA" id="ARBA00001798"/>
    </source>
</evidence>
<feature type="domain" description="RING-type" evidence="10">
    <location>
        <begin position="154"/>
        <end position="373"/>
    </location>
</feature>
<dbReference type="GO" id="GO:0008270">
    <property type="term" value="F:zinc ion binding"/>
    <property type="evidence" value="ECO:0007669"/>
    <property type="project" value="UniProtKB-KW"/>
</dbReference>
<proteinExistence type="predicted"/>
<evidence type="ECO:0000256" key="5">
    <source>
        <dbReference type="ARBA" id="ARBA00022737"/>
    </source>
</evidence>
<dbReference type="GO" id="GO:0016567">
    <property type="term" value="P:protein ubiquitination"/>
    <property type="evidence" value="ECO:0007669"/>
    <property type="project" value="InterPro"/>
</dbReference>
<evidence type="ECO:0000313" key="11">
    <source>
        <dbReference type="EMBL" id="KAF2436416.1"/>
    </source>
</evidence>
<protein>
    <recommendedName>
        <fullName evidence="2">RBR-type E3 ubiquitin transferase</fullName>
        <ecNumber evidence="2">2.3.2.31</ecNumber>
    </recommendedName>
</protein>
<evidence type="ECO:0000256" key="8">
    <source>
        <dbReference type="ARBA" id="ARBA00022833"/>
    </source>
</evidence>
<evidence type="ECO:0000256" key="9">
    <source>
        <dbReference type="SAM" id="MobiDB-lite"/>
    </source>
</evidence>
<comment type="caution">
    <text evidence="11">The sequence shown here is derived from an EMBL/GenBank/DDBJ whole genome shotgun (WGS) entry which is preliminary data.</text>
</comment>
<dbReference type="Gene3D" id="1.20.120.1750">
    <property type="match status" value="1"/>
</dbReference>
<dbReference type="EMBL" id="MU007010">
    <property type="protein sequence ID" value="KAF2436416.1"/>
    <property type="molecule type" value="Genomic_DNA"/>
</dbReference>
<evidence type="ECO:0000256" key="2">
    <source>
        <dbReference type="ARBA" id="ARBA00012251"/>
    </source>
</evidence>
<dbReference type="EC" id="2.3.2.31" evidence="2"/>
<sequence>MAPRKIKSATGTARGKARAETKVNETPITTPTRQTCAVCGSRKLAEQYPIAMATNLPILITCSECLENVGYEKTRQAIANDIGEYTLSSKRKNVSTDSQSTSKKAKYEKPTTAECRICTEVKDLEDFPKATARLKKAARPTNHYYPPPPVRRAPPKDIPAECAYHLCAYKSNKAGAICKTCIGASMSGSLSYKAAQQVGCPDENCGRAWDAIDYVSKYLSNEDFTTFSKKLFDTYIATNKEIKWCPNTDCGAGGIVVNRLSANRGLPQMECSSCQTRMCINCNTAWHRDQTCQEYQLSKGDDKKSEDEIESLKQLVKLGARRCPHCAFAVEKIDGCPNMICGYCHLNFYWDSAEQVLSKPATKGKKNAPSKTGDAPAVQVPGYYQQQGCEADIWRESEATKRAEVAKGTNDAATVAASSSKRAPIRGRMH</sequence>
<evidence type="ECO:0000256" key="6">
    <source>
        <dbReference type="ARBA" id="ARBA00022771"/>
    </source>
</evidence>
<dbReference type="GO" id="GO:0061630">
    <property type="term" value="F:ubiquitin protein ligase activity"/>
    <property type="evidence" value="ECO:0007669"/>
    <property type="project" value="UniProtKB-EC"/>
</dbReference>
<keyword evidence="4" id="KW-0479">Metal-binding</keyword>
<dbReference type="Gene3D" id="2.20.25.20">
    <property type="match status" value="1"/>
</dbReference>
<dbReference type="InterPro" id="IPR002867">
    <property type="entry name" value="IBR_dom"/>
</dbReference>
<evidence type="ECO:0000313" key="12">
    <source>
        <dbReference type="Proteomes" id="UP000800235"/>
    </source>
</evidence>
<dbReference type="InterPro" id="IPR031127">
    <property type="entry name" value="E3_UB_ligase_RBR"/>
</dbReference>
<keyword evidence="7" id="KW-0833">Ubl conjugation pathway</keyword>
<dbReference type="PROSITE" id="PS51873">
    <property type="entry name" value="TRIAD"/>
    <property type="match status" value="1"/>
</dbReference>
<evidence type="ECO:0000256" key="4">
    <source>
        <dbReference type="ARBA" id="ARBA00022723"/>
    </source>
</evidence>
<evidence type="ECO:0000256" key="7">
    <source>
        <dbReference type="ARBA" id="ARBA00022786"/>
    </source>
</evidence>
<dbReference type="InterPro" id="IPR044066">
    <property type="entry name" value="TRIAD_supradom"/>
</dbReference>
<evidence type="ECO:0000259" key="10">
    <source>
        <dbReference type="PROSITE" id="PS51873"/>
    </source>
</evidence>
<keyword evidence="12" id="KW-1185">Reference proteome</keyword>
<accession>A0A9P4U494</accession>
<keyword evidence="8" id="KW-0862">Zinc</keyword>
<feature type="region of interest" description="Disordered" evidence="9">
    <location>
        <begin position="1"/>
        <end position="23"/>
    </location>
</feature>
<evidence type="ECO:0000256" key="3">
    <source>
        <dbReference type="ARBA" id="ARBA00022679"/>
    </source>
</evidence>
<dbReference type="SUPFAM" id="SSF57850">
    <property type="entry name" value="RING/U-box"/>
    <property type="match status" value="2"/>
</dbReference>
<comment type="catalytic activity">
    <reaction evidence="1">
        <text>[E2 ubiquitin-conjugating enzyme]-S-ubiquitinyl-L-cysteine + [acceptor protein]-L-lysine = [E2 ubiquitin-conjugating enzyme]-L-cysteine + [acceptor protein]-N(6)-ubiquitinyl-L-lysine.</text>
        <dbReference type="EC" id="2.3.2.31"/>
    </reaction>
</comment>
<organism evidence="11 12">
    <name type="scientific">Tothia fuscella</name>
    <dbReference type="NCBI Taxonomy" id="1048955"/>
    <lineage>
        <taxon>Eukaryota</taxon>
        <taxon>Fungi</taxon>
        <taxon>Dikarya</taxon>
        <taxon>Ascomycota</taxon>
        <taxon>Pezizomycotina</taxon>
        <taxon>Dothideomycetes</taxon>
        <taxon>Pleosporomycetidae</taxon>
        <taxon>Venturiales</taxon>
        <taxon>Cylindrosympodiaceae</taxon>
        <taxon>Tothia</taxon>
    </lineage>
</organism>
<reference evidence="11" key="1">
    <citation type="journal article" date="2020" name="Stud. Mycol.">
        <title>101 Dothideomycetes genomes: a test case for predicting lifestyles and emergence of pathogens.</title>
        <authorList>
            <person name="Haridas S."/>
            <person name="Albert R."/>
            <person name="Binder M."/>
            <person name="Bloem J."/>
            <person name="Labutti K."/>
            <person name="Salamov A."/>
            <person name="Andreopoulos B."/>
            <person name="Baker S."/>
            <person name="Barry K."/>
            <person name="Bills G."/>
            <person name="Bluhm B."/>
            <person name="Cannon C."/>
            <person name="Castanera R."/>
            <person name="Culley D."/>
            <person name="Daum C."/>
            <person name="Ezra D."/>
            <person name="Gonzalez J."/>
            <person name="Henrissat B."/>
            <person name="Kuo A."/>
            <person name="Liang C."/>
            <person name="Lipzen A."/>
            <person name="Lutzoni F."/>
            <person name="Magnuson J."/>
            <person name="Mondo S."/>
            <person name="Nolan M."/>
            <person name="Ohm R."/>
            <person name="Pangilinan J."/>
            <person name="Park H.-J."/>
            <person name="Ramirez L."/>
            <person name="Alfaro M."/>
            <person name="Sun H."/>
            <person name="Tritt A."/>
            <person name="Yoshinaga Y."/>
            <person name="Zwiers L.-H."/>
            <person name="Turgeon B."/>
            <person name="Goodwin S."/>
            <person name="Spatafora J."/>
            <person name="Crous P."/>
            <person name="Grigoriev I."/>
        </authorList>
    </citation>
    <scope>NUCLEOTIDE SEQUENCE</scope>
    <source>
        <strain evidence="11">CBS 130266</strain>
    </source>
</reference>
<gene>
    <name evidence="11" type="ORF">EJ08DRAFT_674324</name>
</gene>
<dbReference type="AlphaFoldDB" id="A0A9P4U494"/>
<keyword evidence="6" id="KW-0863">Zinc-finger</keyword>
<dbReference type="Pfam" id="PF01485">
    <property type="entry name" value="IBR"/>
    <property type="match status" value="1"/>
</dbReference>
<dbReference type="OrthoDB" id="1431934at2759"/>
<keyword evidence="5" id="KW-0677">Repeat</keyword>